<sequence>MILFIISKFPNKIYKKFKEFFTIMYNESKNPLTKDKIIKMFCKFLFNSKIKNNVKTRIN</sequence>
<evidence type="ECO:0000313" key="2">
    <source>
        <dbReference type="Proteomes" id="UP000255517"/>
    </source>
</evidence>
<accession>A0A379C728</accession>
<protein>
    <submittedName>
        <fullName evidence="1">Uncharacterized protein</fullName>
    </submittedName>
</protein>
<dbReference type="Proteomes" id="UP000255517">
    <property type="component" value="Unassembled WGS sequence"/>
</dbReference>
<evidence type="ECO:0000313" key="1">
    <source>
        <dbReference type="EMBL" id="SUB57898.1"/>
    </source>
</evidence>
<name>A0A379C728_9FIRM</name>
<reference evidence="1 2" key="1">
    <citation type="submission" date="2018-06" db="EMBL/GenBank/DDBJ databases">
        <authorList>
            <consortium name="Pathogen Informatics"/>
            <person name="Doyle S."/>
        </authorList>
    </citation>
    <scope>NUCLEOTIDE SEQUENCE [LARGE SCALE GENOMIC DNA]</scope>
    <source>
        <strain evidence="1 2">NCTC13149</strain>
    </source>
</reference>
<organism evidence="1 2">
    <name type="scientific">Peptoniphilus lacrimalis</name>
    <dbReference type="NCBI Taxonomy" id="33031"/>
    <lineage>
        <taxon>Bacteria</taxon>
        <taxon>Bacillati</taxon>
        <taxon>Bacillota</taxon>
        <taxon>Tissierellia</taxon>
        <taxon>Tissierellales</taxon>
        <taxon>Peptoniphilaceae</taxon>
        <taxon>Peptoniphilus</taxon>
    </lineage>
</organism>
<dbReference type="STRING" id="1122949.GCA_000378725_00002"/>
<dbReference type="EMBL" id="UGSZ01000001">
    <property type="protein sequence ID" value="SUB57898.1"/>
    <property type="molecule type" value="Genomic_DNA"/>
</dbReference>
<dbReference type="AlphaFoldDB" id="A0A379C728"/>
<gene>
    <name evidence="1" type="ORF">NCTC13149_01759</name>
</gene>
<proteinExistence type="predicted"/>